<keyword evidence="2" id="KW-0597">Phosphoprotein</keyword>
<dbReference type="InterPro" id="IPR013120">
    <property type="entry name" value="FAR_NAD-bd"/>
</dbReference>
<dbReference type="SUPFAM" id="SSF56801">
    <property type="entry name" value="Acetyl-CoA synthetase-like"/>
    <property type="match status" value="1"/>
</dbReference>
<dbReference type="EMBL" id="QJNS01000027">
    <property type="protein sequence ID" value="RYO92480.1"/>
    <property type="molecule type" value="Genomic_DNA"/>
</dbReference>
<sequence>MGSAILPPSILQEAADSDSALDKIARLKRVFYGGAPLRPEAGLVISTKTHLCNQIGSTECVVFTTHLTDPTDWDYLCFGADWSGYEFHHTCLPDVFEMVLVRDDNKQNFQAIFGGSQLARFSTGDLYSKHPTKPHHWKYQGRLDDVIILSHGEKLNPISNEDLIGSHPFLSSAMYIGNGRPQPAAILELADRPLETLDDNQIIEAVWPLIEQANASSPSHGQLHRSHLIIADVSKKFLRTTKGTLKRLQTVQLFEPEIRDLYDASVETPKPATQIDITRHDELREFVLKVYRQTTGFGLLQLDEDIFQAGADSLKIQSAISTLKASVFSPDLRLETSWISQKAVYANPTARAMTTFLESLGRPQGALAGAFLDQVGVLQDVYERYRQQLPSREDIPVARAPAPTTTVLLTGSTGNLGSYLLDALLRRNDVDEIICLNRGGDAAERQQKGNAERELCTDFTRINVRFMQVDLSQPLLGLHPVDYDYILSRVTVILHNQWPVNFNFPLSFFEPHMQGVVNLVEFAVQAAHRPYFFFVSSTAAVNNWRRQIDLAQPFYHIPERHFTDLSLASNGYGQSKAIASDLLYYASSQCGLRGGTVRLGQVAGPAMYDGGAWNTNEWLPSLVRTSHTLAALPETIPLLNEVDWIPVDSAAQVIVELALDIPADPADPRRRRLALFNVTNPHPVSWETLLPAVRSCLGGVRIVPFTEWLHLLLKTSAPVRREYRNTDVPALKLLDFFRELEDGHQRGARQTLLQTERTRKLSPCLAKLGPVDESMMVKWLRQWGLQEETLPDNVGLA</sequence>
<dbReference type="InterPro" id="IPR036291">
    <property type="entry name" value="NAD(P)-bd_dom_sf"/>
</dbReference>
<dbReference type="PANTHER" id="PTHR43439">
    <property type="entry name" value="PHENYLACETATE-COENZYME A LIGASE"/>
    <property type="match status" value="1"/>
</dbReference>
<reference evidence="4 5" key="1">
    <citation type="submission" date="2018-06" db="EMBL/GenBank/DDBJ databases">
        <title>Complete Genomes of Monosporascus.</title>
        <authorList>
            <person name="Robinson A.J."/>
            <person name="Natvig D.O."/>
        </authorList>
    </citation>
    <scope>NUCLEOTIDE SEQUENCE [LARGE SCALE GENOMIC DNA]</scope>
    <source>
        <strain evidence="4 5">CBS 609.92</strain>
    </source>
</reference>
<evidence type="ECO:0000259" key="3">
    <source>
        <dbReference type="Pfam" id="PF07993"/>
    </source>
</evidence>
<evidence type="ECO:0000256" key="1">
    <source>
        <dbReference type="ARBA" id="ARBA00022450"/>
    </source>
</evidence>
<protein>
    <recommendedName>
        <fullName evidence="3">Thioester reductase (TE) domain-containing protein</fullName>
    </recommendedName>
</protein>
<name>A0ABY0HGC2_9PEZI</name>
<comment type="caution">
    <text evidence="4">The sequence shown here is derived from an EMBL/GenBank/DDBJ whole genome shotgun (WGS) entry which is preliminary data.</text>
</comment>
<dbReference type="Pfam" id="PF23562">
    <property type="entry name" value="AMP-binding_C_3"/>
    <property type="match status" value="1"/>
</dbReference>
<dbReference type="PANTHER" id="PTHR43439:SF2">
    <property type="entry name" value="ENZYME, PUTATIVE (JCVI)-RELATED"/>
    <property type="match status" value="1"/>
</dbReference>
<dbReference type="Pfam" id="PF07993">
    <property type="entry name" value="NAD_binding_4"/>
    <property type="match status" value="1"/>
</dbReference>
<evidence type="ECO:0000313" key="5">
    <source>
        <dbReference type="Proteomes" id="UP000294003"/>
    </source>
</evidence>
<dbReference type="Gene3D" id="3.40.50.12780">
    <property type="entry name" value="N-terminal domain of ligase-like"/>
    <property type="match status" value="1"/>
</dbReference>
<keyword evidence="5" id="KW-1185">Reference proteome</keyword>
<proteinExistence type="predicted"/>
<feature type="domain" description="Thioester reductase (TE)" evidence="3">
    <location>
        <begin position="409"/>
        <end position="654"/>
    </location>
</feature>
<keyword evidence="1" id="KW-0596">Phosphopantetheine</keyword>
<dbReference type="Proteomes" id="UP000294003">
    <property type="component" value="Unassembled WGS sequence"/>
</dbReference>
<accession>A0ABY0HGC2</accession>
<evidence type="ECO:0000256" key="2">
    <source>
        <dbReference type="ARBA" id="ARBA00022553"/>
    </source>
</evidence>
<dbReference type="InterPro" id="IPR051414">
    <property type="entry name" value="Adenylate-forming_Reductase"/>
</dbReference>
<dbReference type="Gene3D" id="3.40.50.720">
    <property type="entry name" value="NAD(P)-binding Rossmann-like Domain"/>
    <property type="match status" value="1"/>
</dbReference>
<dbReference type="SUPFAM" id="SSF51735">
    <property type="entry name" value="NAD(P)-binding Rossmann-fold domains"/>
    <property type="match status" value="1"/>
</dbReference>
<organism evidence="4 5">
    <name type="scientific">Monosporascus cannonballus</name>
    <dbReference type="NCBI Taxonomy" id="155416"/>
    <lineage>
        <taxon>Eukaryota</taxon>
        <taxon>Fungi</taxon>
        <taxon>Dikarya</taxon>
        <taxon>Ascomycota</taxon>
        <taxon>Pezizomycotina</taxon>
        <taxon>Sordariomycetes</taxon>
        <taxon>Xylariomycetidae</taxon>
        <taxon>Xylariales</taxon>
        <taxon>Xylariales incertae sedis</taxon>
        <taxon>Monosporascus</taxon>
    </lineage>
</organism>
<gene>
    <name evidence="4" type="ORF">DL762_001626</name>
</gene>
<evidence type="ECO:0000313" key="4">
    <source>
        <dbReference type="EMBL" id="RYO92480.1"/>
    </source>
</evidence>
<dbReference type="InterPro" id="IPR042099">
    <property type="entry name" value="ANL_N_sf"/>
</dbReference>